<name>A0ABU2BIY2_9MICC</name>
<protein>
    <submittedName>
        <fullName evidence="1">Uncharacterized protein</fullName>
    </submittedName>
</protein>
<dbReference type="EMBL" id="JAVDYI010000001">
    <property type="protein sequence ID" value="MDR7358563.1"/>
    <property type="molecule type" value="Genomic_DNA"/>
</dbReference>
<proteinExistence type="predicted"/>
<evidence type="ECO:0000313" key="1">
    <source>
        <dbReference type="EMBL" id="MDR7358563.1"/>
    </source>
</evidence>
<accession>A0ABU2BIY2</accession>
<sequence>MRVGSGALYGSGLFVVNEATAPSLRVSPGPKESPWRANARGMDAHMVPGMANKACRVNPTVPADHYPAVAAPPGRRGR</sequence>
<gene>
    <name evidence="1" type="ORF">J2S64_002254</name>
</gene>
<evidence type="ECO:0000313" key="2">
    <source>
        <dbReference type="Proteomes" id="UP001183817"/>
    </source>
</evidence>
<comment type="caution">
    <text evidence="1">The sequence shown here is derived from an EMBL/GenBank/DDBJ whole genome shotgun (WGS) entry which is preliminary data.</text>
</comment>
<keyword evidence="2" id="KW-1185">Reference proteome</keyword>
<dbReference type="Proteomes" id="UP001183817">
    <property type="component" value="Unassembled WGS sequence"/>
</dbReference>
<reference evidence="1 2" key="1">
    <citation type="submission" date="2023-07" db="EMBL/GenBank/DDBJ databases">
        <title>Sequencing the genomes of 1000 actinobacteria strains.</title>
        <authorList>
            <person name="Klenk H.-P."/>
        </authorList>
    </citation>
    <scope>NUCLEOTIDE SEQUENCE [LARGE SCALE GENOMIC DNA]</scope>
    <source>
        <strain evidence="1 2">DSM 20167</strain>
    </source>
</reference>
<organism evidence="1 2">
    <name type="scientific">Paeniglutamicibacter sulfureus</name>
    <dbReference type="NCBI Taxonomy" id="43666"/>
    <lineage>
        <taxon>Bacteria</taxon>
        <taxon>Bacillati</taxon>
        <taxon>Actinomycetota</taxon>
        <taxon>Actinomycetes</taxon>
        <taxon>Micrococcales</taxon>
        <taxon>Micrococcaceae</taxon>
        <taxon>Paeniglutamicibacter</taxon>
    </lineage>
</organism>